<keyword evidence="1" id="KW-0540">Nuclease</keyword>
<dbReference type="Gene3D" id="1.10.3170.10">
    <property type="entry name" value="Recbcd, chain B, domain 2"/>
    <property type="match status" value="1"/>
</dbReference>
<organism evidence="17 18">
    <name type="scientific">Kuenenia stuttgartiensis</name>
    <dbReference type="NCBI Taxonomy" id="174633"/>
    <lineage>
        <taxon>Bacteria</taxon>
        <taxon>Pseudomonadati</taxon>
        <taxon>Planctomycetota</taxon>
        <taxon>Candidatus Brocadiia</taxon>
        <taxon>Candidatus Brocadiales</taxon>
        <taxon>Candidatus Brocadiaceae</taxon>
        <taxon>Candidatus Kuenenia</taxon>
    </lineage>
</organism>
<dbReference type="GO" id="GO:0005829">
    <property type="term" value="C:cytosol"/>
    <property type="evidence" value="ECO:0007669"/>
    <property type="project" value="TreeGrafter"/>
</dbReference>
<evidence type="ECO:0000256" key="7">
    <source>
        <dbReference type="ARBA" id="ARBA00022840"/>
    </source>
</evidence>
<dbReference type="SUPFAM" id="SSF52980">
    <property type="entry name" value="Restriction endonuclease-like"/>
    <property type="match status" value="1"/>
</dbReference>
<evidence type="ECO:0000256" key="13">
    <source>
        <dbReference type="ARBA" id="ARBA00048988"/>
    </source>
</evidence>
<feature type="domain" description="UvrD-like helicase C-terminal" evidence="16">
    <location>
        <begin position="519"/>
        <end position="799"/>
    </location>
</feature>
<evidence type="ECO:0000256" key="12">
    <source>
        <dbReference type="ARBA" id="ARBA00034808"/>
    </source>
</evidence>
<accession>A0A2C9CDW4</accession>
<protein>
    <recommendedName>
        <fullName evidence="12">DNA 3'-5' helicase</fullName>
        <ecNumber evidence="12">5.6.2.4</ecNumber>
    </recommendedName>
</protein>
<dbReference type="GO" id="GO:0004527">
    <property type="term" value="F:exonuclease activity"/>
    <property type="evidence" value="ECO:0007669"/>
    <property type="project" value="UniProtKB-KW"/>
</dbReference>
<dbReference type="EMBL" id="LT934425">
    <property type="protein sequence ID" value="SOH02917.1"/>
    <property type="molecule type" value="Genomic_DNA"/>
</dbReference>
<dbReference type="InterPro" id="IPR000212">
    <property type="entry name" value="DNA_helicase_UvrD/REP"/>
</dbReference>
<evidence type="ECO:0000256" key="10">
    <source>
        <dbReference type="ARBA" id="ARBA00023235"/>
    </source>
</evidence>
<dbReference type="AlphaFoldDB" id="A0A2C9CDW4"/>
<dbReference type="InterPro" id="IPR014017">
    <property type="entry name" value="DNA_helicase_UvrD-like_C"/>
</dbReference>
<dbReference type="Gene3D" id="3.90.320.10">
    <property type="match status" value="1"/>
</dbReference>
<dbReference type="InterPro" id="IPR011335">
    <property type="entry name" value="Restrct_endonuc-II-like"/>
</dbReference>
<comment type="catalytic activity">
    <reaction evidence="11">
        <text>Couples ATP hydrolysis with the unwinding of duplex DNA by translocating in the 3'-5' direction.</text>
        <dbReference type="EC" id="5.6.2.4"/>
    </reaction>
</comment>
<evidence type="ECO:0000256" key="1">
    <source>
        <dbReference type="ARBA" id="ARBA00022722"/>
    </source>
</evidence>
<keyword evidence="8" id="KW-0238">DNA-binding</keyword>
<dbReference type="PANTHER" id="PTHR11070">
    <property type="entry name" value="UVRD / RECB / PCRA DNA HELICASE FAMILY MEMBER"/>
    <property type="match status" value="1"/>
</dbReference>
<keyword evidence="9" id="KW-0234">DNA repair</keyword>
<sequence>MLKQPNLFARQRTNPNPLFQKTKLSLENQIMYEPIDRKIRELAVSEQHKNIVLTAGAGTGKTTILVQRILHLLLAHKSLQSEESPILKIIALTFTEKAASEMKIRLMEELEKIVAAMKGICRPEESSQVNNFISDLQTTYHTTYSEIERRAVQSLADMDKAMICTIHSFAAYILRMFPIESGVAPGFTVDEGSVFEDLFEKEWSDWLELELSLTSKNTVTWKNVLTRTELETIKSFAKRLSDFTIPLDTLTQKTGDPAVLDVLLNSYCDSINALLLKCGKPDNKLLLQLQEFLTIFNELKTQGFHYLSSLHYNFGKTISKAKSGWEEADVLVAQDIVKKCRILLRKLQRVDESFITTALNLVLPFCKTFRQTYLSQGYISFDGLLTLARNLLQNNAYRSIRTSLKKNFSAILVDEFQDTDPIQYDIILFLSEMVNHHSDTIHGIPLEPGKLFIVGDPKQSIYSFRRADIEAYEHVVKQICNNEAPLSLLENFRSHSGIVNAVNDLFGEKIITEQQGLQPKYIPIHAKRIQSDPFQRIEIISVSDTNGEELTAEAAREAEADWIAKWIKNNVFYDNGGDTSADAATSYKLKYKDIALLLRSFTQIRPYVESFKEHDIPFIAEGEKYFYTTQEVIDFMNLLRTIENPYDTIALVGTLRSPFAGLTDNEIYLLKINDLLDYRKTISDNIDIDATIGDFYSFLRKYNVRSRIIPVSHLISEIINDPRFAGITASAWQGEQKLANLKKFYRTACKLEQIQGISLKHFINNMKKYIDEAREEGESPLSDETLDVVKILTIHKSKGLEFPVVILGNLHGEAKKENETLDSVAFDWNTSTTGIVLGKGEQQLRNLQSIILENKINERTWEEEKRVLYVAMTRAKERLILTGALKDNDKSYIGLIMKSLSDAYDISLNNEPETPSGHVRKIVFGNSEIFLENFNYTGARRFVSKTAEKTWDIDWNSFVRIWNDRKQSMFAETEKPLFTSPSALSEEISPVHYETPTHNKHIDSAEIQQEYAAAIGSLCHQILEKWDFQGTLQALYDLITSSVTIHFTNASLHHTIIHLIKTEAVTILTAFFHSKAYNELKNARILGREIPILLHWEGQIMRGTIDIIYEFENQIIIADYKTDYASSIEDNPALTNTCHEEDAFSNAEKINMNISSPTYTPKYHHQKTIYTEAVKRCLKINNPLFKLIFLRNGTSVFI</sequence>
<keyword evidence="6" id="KW-0269">Exonuclease</keyword>
<dbReference type="Gene3D" id="3.30.160.800">
    <property type="match status" value="1"/>
</dbReference>
<evidence type="ECO:0000256" key="4">
    <source>
        <dbReference type="ARBA" id="ARBA00022801"/>
    </source>
</evidence>
<evidence type="ECO:0000256" key="3">
    <source>
        <dbReference type="ARBA" id="ARBA00022763"/>
    </source>
</evidence>
<dbReference type="InterPro" id="IPR027417">
    <property type="entry name" value="P-loop_NTPase"/>
</dbReference>
<dbReference type="GO" id="GO:0000725">
    <property type="term" value="P:recombinational repair"/>
    <property type="evidence" value="ECO:0007669"/>
    <property type="project" value="TreeGrafter"/>
</dbReference>
<keyword evidence="2 14" id="KW-0547">Nucleotide-binding</keyword>
<feature type="domain" description="UvrD-like helicase ATP-binding" evidence="15">
    <location>
        <begin position="34"/>
        <end position="495"/>
    </location>
</feature>
<keyword evidence="4 14" id="KW-0378">Hydrolase</keyword>
<dbReference type="Pfam" id="PF00580">
    <property type="entry name" value="UvrD-helicase"/>
    <property type="match status" value="1"/>
</dbReference>
<comment type="catalytic activity">
    <reaction evidence="13">
        <text>ATP + H2O = ADP + phosphate + H(+)</text>
        <dbReference type="Rhea" id="RHEA:13065"/>
        <dbReference type="ChEBI" id="CHEBI:15377"/>
        <dbReference type="ChEBI" id="CHEBI:15378"/>
        <dbReference type="ChEBI" id="CHEBI:30616"/>
        <dbReference type="ChEBI" id="CHEBI:43474"/>
        <dbReference type="ChEBI" id="CHEBI:456216"/>
        <dbReference type="EC" id="5.6.2.4"/>
    </reaction>
</comment>
<dbReference type="PROSITE" id="PS51217">
    <property type="entry name" value="UVRD_HELICASE_CTER"/>
    <property type="match status" value="1"/>
</dbReference>
<evidence type="ECO:0000256" key="9">
    <source>
        <dbReference type="ARBA" id="ARBA00023204"/>
    </source>
</evidence>
<evidence type="ECO:0000313" key="17">
    <source>
        <dbReference type="EMBL" id="SOH02917.1"/>
    </source>
</evidence>
<dbReference type="GO" id="GO:0005524">
    <property type="term" value="F:ATP binding"/>
    <property type="evidence" value="ECO:0007669"/>
    <property type="project" value="UniProtKB-UniRule"/>
</dbReference>
<dbReference type="Gene3D" id="1.10.486.10">
    <property type="entry name" value="PCRA, domain 4"/>
    <property type="match status" value="1"/>
</dbReference>
<keyword evidence="3" id="KW-0227">DNA damage</keyword>
<dbReference type="Proteomes" id="UP000221734">
    <property type="component" value="Chromosome Kuenenia_stuttgartiensis_MBR1"/>
</dbReference>
<evidence type="ECO:0000259" key="16">
    <source>
        <dbReference type="PROSITE" id="PS51217"/>
    </source>
</evidence>
<evidence type="ECO:0000256" key="5">
    <source>
        <dbReference type="ARBA" id="ARBA00022806"/>
    </source>
</evidence>
<dbReference type="GO" id="GO:0009338">
    <property type="term" value="C:exodeoxyribonuclease V complex"/>
    <property type="evidence" value="ECO:0007669"/>
    <property type="project" value="TreeGrafter"/>
</dbReference>
<evidence type="ECO:0000256" key="8">
    <source>
        <dbReference type="ARBA" id="ARBA00023125"/>
    </source>
</evidence>
<dbReference type="PANTHER" id="PTHR11070:SF23">
    <property type="entry name" value="RECBCD ENZYME SUBUNIT RECB"/>
    <property type="match status" value="1"/>
</dbReference>
<dbReference type="InterPro" id="IPR014016">
    <property type="entry name" value="UvrD-like_ATP-bd"/>
</dbReference>
<keyword evidence="5 14" id="KW-0347">Helicase</keyword>
<dbReference type="Gene3D" id="3.40.50.300">
    <property type="entry name" value="P-loop containing nucleotide triphosphate hydrolases"/>
    <property type="match status" value="2"/>
</dbReference>
<dbReference type="Pfam" id="PF13361">
    <property type="entry name" value="UvrD_C"/>
    <property type="match status" value="1"/>
</dbReference>
<dbReference type="GO" id="GO:0003677">
    <property type="term" value="F:DNA binding"/>
    <property type="evidence" value="ECO:0007669"/>
    <property type="project" value="UniProtKB-KW"/>
</dbReference>
<keyword evidence="7 14" id="KW-0067">ATP-binding</keyword>
<dbReference type="SUPFAM" id="SSF52540">
    <property type="entry name" value="P-loop containing nucleoside triphosphate hydrolases"/>
    <property type="match status" value="1"/>
</dbReference>
<keyword evidence="18" id="KW-1185">Reference proteome</keyword>
<dbReference type="EC" id="5.6.2.4" evidence="12"/>
<evidence type="ECO:0000256" key="2">
    <source>
        <dbReference type="ARBA" id="ARBA00022741"/>
    </source>
</evidence>
<dbReference type="KEGG" id="kst:KSMBR1_0401"/>
<proteinExistence type="predicted"/>
<evidence type="ECO:0000313" key="18">
    <source>
        <dbReference type="Proteomes" id="UP000221734"/>
    </source>
</evidence>
<name>A0A2C9CDW4_KUEST</name>
<evidence type="ECO:0000256" key="14">
    <source>
        <dbReference type="PROSITE-ProRule" id="PRU00560"/>
    </source>
</evidence>
<dbReference type="GO" id="GO:0043138">
    <property type="term" value="F:3'-5' DNA helicase activity"/>
    <property type="evidence" value="ECO:0007669"/>
    <property type="project" value="UniProtKB-EC"/>
</dbReference>
<evidence type="ECO:0000259" key="15">
    <source>
        <dbReference type="PROSITE" id="PS51198"/>
    </source>
</evidence>
<feature type="binding site" evidence="14">
    <location>
        <begin position="55"/>
        <end position="62"/>
    </location>
    <ligand>
        <name>ATP</name>
        <dbReference type="ChEBI" id="CHEBI:30616"/>
    </ligand>
</feature>
<keyword evidence="10" id="KW-0413">Isomerase</keyword>
<dbReference type="OrthoDB" id="9810135at2"/>
<evidence type="ECO:0000256" key="11">
    <source>
        <dbReference type="ARBA" id="ARBA00034617"/>
    </source>
</evidence>
<evidence type="ECO:0000256" key="6">
    <source>
        <dbReference type="ARBA" id="ARBA00022839"/>
    </source>
</evidence>
<dbReference type="InterPro" id="IPR011604">
    <property type="entry name" value="PDDEXK-like_dom_sf"/>
</dbReference>
<dbReference type="PROSITE" id="PS51198">
    <property type="entry name" value="UVRD_HELICASE_ATP_BIND"/>
    <property type="match status" value="1"/>
</dbReference>
<gene>
    <name evidence="17" type="ORF">KSMBR1_0401</name>
</gene>
<reference evidence="18" key="1">
    <citation type="submission" date="2017-10" db="EMBL/GenBank/DDBJ databases">
        <authorList>
            <person name="Frank J."/>
        </authorList>
    </citation>
    <scope>NUCLEOTIDE SEQUENCE [LARGE SCALE GENOMIC DNA]</scope>
</reference>